<dbReference type="EMBL" id="BAAAHB010000034">
    <property type="protein sequence ID" value="GAA0468649.1"/>
    <property type="molecule type" value="Genomic_DNA"/>
</dbReference>
<evidence type="ECO:0000313" key="3">
    <source>
        <dbReference type="Proteomes" id="UP001499895"/>
    </source>
</evidence>
<accession>A0ABP3K257</accession>
<proteinExistence type="predicted"/>
<protein>
    <submittedName>
        <fullName evidence="2">Uncharacterized protein</fullName>
    </submittedName>
</protein>
<evidence type="ECO:0000313" key="2">
    <source>
        <dbReference type="EMBL" id="GAA0468649.1"/>
    </source>
</evidence>
<comment type="caution">
    <text evidence="2">The sequence shown here is derived from an EMBL/GenBank/DDBJ whole genome shotgun (WGS) entry which is preliminary data.</text>
</comment>
<gene>
    <name evidence="2" type="ORF">GCM10009544_33610</name>
</gene>
<evidence type="ECO:0000256" key="1">
    <source>
        <dbReference type="SAM" id="Phobius"/>
    </source>
</evidence>
<name>A0ABP3K257_9ACTN</name>
<feature type="transmembrane region" description="Helical" evidence="1">
    <location>
        <begin position="59"/>
        <end position="80"/>
    </location>
</feature>
<feature type="transmembrane region" description="Helical" evidence="1">
    <location>
        <begin position="86"/>
        <end position="104"/>
    </location>
</feature>
<keyword evidence="1" id="KW-0812">Transmembrane</keyword>
<sequence>MTRIEGWRRVRSPALRHAERDRLVLASLPIAYLLLMAAVATLIFCLAMIKWIPSRKGKAVFPLVSIGCCLGMVLVGRLQYQHWAPQQMLVLYSFAWTGVTIGLFPSRKLLHTYAVEINQGVKREKYEIPARYQIAAVASVIVMCFLAYGLSQ</sequence>
<dbReference type="Proteomes" id="UP001499895">
    <property type="component" value="Unassembled WGS sequence"/>
</dbReference>
<dbReference type="RefSeq" id="WP_344091212.1">
    <property type="nucleotide sequence ID" value="NZ_BAAAHB010000034.1"/>
</dbReference>
<feature type="transmembrane region" description="Helical" evidence="1">
    <location>
        <begin position="132"/>
        <end position="150"/>
    </location>
</feature>
<keyword evidence="1" id="KW-1133">Transmembrane helix</keyword>
<keyword evidence="3" id="KW-1185">Reference proteome</keyword>
<keyword evidence="1" id="KW-0472">Membrane</keyword>
<reference evidence="3" key="1">
    <citation type="journal article" date="2019" name="Int. J. Syst. Evol. Microbiol.">
        <title>The Global Catalogue of Microorganisms (GCM) 10K type strain sequencing project: providing services to taxonomists for standard genome sequencing and annotation.</title>
        <authorList>
            <consortium name="The Broad Institute Genomics Platform"/>
            <consortium name="The Broad Institute Genome Sequencing Center for Infectious Disease"/>
            <person name="Wu L."/>
            <person name="Ma J."/>
        </authorList>
    </citation>
    <scope>NUCLEOTIDE SEQUENCE [LARGE SCALE GENOMIC DNA]</scope>
    <source>
        <strain evidence="3">JCM 10649</strain>
    </source>
</reference>
<organism evidence="2 3">
    <name type="scientific">Streptomyces stramineus</name>
    <dbReference type="NCBI Taxonomy" id="173861"/>
    <lineage>
        <taxon>Bacteria</taxon>
        <taxon>Bacillati</taxon>
        <taxon>Actinomycetota</taxon>
        <taxon>Actinomycetes</taxon>
        <taxon>Kitasatosporales</taxon>
        <taxon>Streptomycetaceae</taxon>
        <taxon>Streptomyces</taxon>
    </lineage>
</organism>
<feature type="transmembrane region" description="Helical" evidence="1">
    <location>
        <begin position="30"/>
        <end position="52"/>
    </location>
</feature>